<gene>
    <name evidence="3" type="ORF">FUA26_15470</name>
</gene>
<keyword evidence="1" id="KW-1133">Transmembrane helix</keyword>
<feature type="transmembrane region" description="Helical" evidence="1">
    <location>
        <begin position="39"/>
        <end position="60"/>
    </location>
</feature>
<dbReference type="PANTHER" id="PTHR28008:SF1">
    <property type="entry name" value="DOMAIN PROTEIN, PUTATIVE (AFU_ORTHOLOGUE AFUA_3G10980)-RELATED"/>
    <property type="match status" value="1"/>
</dbReference>
<feature type="domain" description="VanZ-like" evidence="2">
    <location>
        <begin position="33"/>
        <end position="115"/>
    </location>
</feature>
<keyword evidence="4" id="KW-1185">Reference proteome</keyword>
<dbReference type="EMBL" id="VOSC01000033">
    <property type="protein sequence ID" value="TXE06366.1"/>
    <property type="molecule type" value="Genomic_DNA"/>
</dbReference>
<feature type="transmembrane region" description="Helical" evidence="1">
    <location>
        <begin position="6"/>
        <end position="27"/>
    </location>
</feature>
<dbReference type="InterPro" id="IPR006976">
    <property type="entry name" value="VanZ-like"/>
</dbReference>
<keyword evidence="1" id="KW-0812">Transmembrane</keyword>
<feature type="transmembrane region" description="Helical" evidence="1">
    <location>
        <begin position="97"/>
        <end position="116"/>
    </location>
</feature>
<reference evidence="4" key="1">
    <citation type="submission" date="2019-08" db="EMBL/GenBank/DDBJ databases">
        <title>Seonamhaeicola sediminis sp. nov., isolated from marine sediment.</title>
        <authorList>
            <person name="Cao W.R."/>
        </authorList>
    </citation>
    <scope>NUCLEOTIDE SEQUENCE [LARGE SCALE GENOMIC DNA]</scope>
    <source>
        <strain evidence="4">Gy8</strain>
    </source>
</reference>
<evidence type="ECO:0000313" key="3">
    <source>
        <dbReference type="EMBL" id="TXE06366.1"/>
    </source>
</evidence>
<dbReference type="NCBIfam" id="NF037970">
    <property type="entry name" value="vanZ_1"/>
    <property type="match status" value="1"/>
</dbReference>
<evidence type="ECO:0000259" key="2">
    <source>
        <dbReference type="Pfam" id="PF04892"/>
    </source>
</evidence>
<keyword evidence="1" id="KW-0472">Membrane</keyword>
<sequence length="125" mass="14019">MLKKVILPVAICYTVFLTAVSLMRLNNLPEVNISFADKIFHFGAYAALTTVWFYSLLLHFKLKFKASIIYAAVFAVIFGIIIEVLQQTLTAYRALDVYDALANTLGALLATTAIWFTKSLHIKNL</sequence>
<feature type="transmembrane region" description="Helical" evidence="1">
    <location>
        <begin position="66"/>
        <end position="85"/>
    </location>
</feature>
<proteinExistence type="predicted"/>
<evidence type="ECO:0000313" key="4">
    <source>
        <dbReference type="Proteomes" id="UP000321790"/>
    </source>
</evidence>
<comment type="caution">
    <text evidence="3">The sequence shown here is derived from an EMBL/GenBank/DDBJ whole genome shotgun (WGS) entry which is preliminary data.</text>
</comment>
<name>A0A5C7ACH6_9FLAO</name>
<dbReference type="Pfam" id="PF04892">
    <property type="entry name" value="VanZ"/>
    <property type="match status" value="1"/>
</dbReference>
<dbReference type="PANTHER" id="PTHR28008">
    <property type="entry name" value="DOMAIN PROTEIN, PUTATIVE (AFU_ORTHOLOGUE AFUA_3G10980)-RELATED"/>
    <property type="match status" value="1"/>
</dbReference>
<protein>
    <submittedName>
        <fullName evidence="3">Teicoplanin resistance protein VanZ</fullName>
    </submittedName>
</protein>
<organism evidence="3 4">
    <name type="scientific">Seonamhaeicola algicola</name>
    <dbReference type="NCBI Taxonomy" id="1719036"/>
    <lineage>
        <taxon>Bacteria</taxon>
        <taxon>Pseudomonadati</taxon>
        <taxon>Bacteroidota</taxon>
        <taxon>Flavobacteriia</taxon>
        <taxon>Flavobacteriales</taxon>
        <taxon>Flavobacteriaceae</taxon>
    </lineage>
</organism>
<accession>A0A5C7ACH6</accession>
<dbReference type="AlphaFoldDB" id="A0A5C7ACH6"/>
<dbReference type="OrthoDB" id="5472246at2"/>
<evidence type="ECO:0000256" key="1">
    <source>
        <dbReference type="SAM" id="Phobius"/>
    </source>
</evidence>
<dbReference type="Proteomes" id="UP000321790">
    <property type="component" value="Unassembled WGS sequence"/>
</dbReference>